<keyword evidence="7" id="KW-0808">Transferase</keyword>
<reference evidence="7 8" key="1">
    <citation type="submission" date="2020-08" db="EMBL/GenBank/DDBJ databases">
        <title>Sequencing the genomes of 1000 actinobacteria strains.</title>
        <authorList>
            <person name="Klenk H.-P."/>
        </authorList>
    </citation>
    <scope>NUCLEOTIDE SEQUENCE [LARGE SCALE GENOMIC DNA]</scope>
    <source>
        <strain evidence="7 8">DSM 44786</strain>
    </source>
</reference>
<dbReference type="GO" id="GO:0019290">
    <property type="term" value="P:siderophore biosynthetic process"/>
    <property type="evidence" value="ECO:0007669"/>
    <property type="project" value="InterPro"/>
</dbReference>
<evidence type="ECO:0000313" key="7">
    <source>
        <dbReference type="EMBL" id="MBB4946555.1"/>
    </source>
</evidence>
<sequence>MRTAVGEFELREVELATDLPLLAEWMNDPAVAAYWDLAGPPETTERHIAPQLGPDSHSCPLLGLLDGTPMSYWELYRADVDRLAGYYPAGQGDLGLHLLLGPPGHRGRGIGALLLTALADRLLAEPGCDRLVAEPDLRNTPSLRAFRRAGFDPVAELELPEKRAALMLRQQ</sequence>
<comment type="function">
    <text evidence="1">Acyltransferase required for the direct transfer of medium- to long-chain fatty acyl moieties from a carrier protein (MbtL) on to the epsilon-amino group of lysine residue in the mycobactin core.</text>
</comment>
<evidence type="ECO:0000256" key="4">
    <source>
        <dbReference type="ARBA" id="ARBA00023251"/>
    </source>
</evidence>
<comment type="pathway">
    <text evidence="2">Siderophore biosynthesis; mycobactin biosynthesis.</text>
</comment>
<organism evidence="7 8">
    <name type="scientific">Kitasatospora gansuensis</name>
    <dbReference type="NCBI Taxonomy" id="258050"/>
    <lineage>
        <taxon>Bacteria</taxon>
        <taxon>Bacillati</taxon>
        <taxon>Actinomycetota</taxon>
        <taxon>Actinomycetes</taxon>
        <taxon>Kitasatosporales</taxon>
        <taxon>Streptomycetaceae</taxon>
        <taxon>Kitasatospora</taxon>
    </lineage>
</organism>
<proteinExistence type="predicted"/>
<keyword evidence="8" id="KW-1185">Reference proteome</keyword>
<dbReference type="PANTHER" id="PTHR31438:SF1">
    <property type="entry name" value="LYSINE N-ACYLTRANSFERASE C17G9.06C-RELATED"/>
    <property type="match status" value="1"/>
</dbReference>
<dbReference type="AlphaFoldDB" id="A0A7W7S9U7"/>
<dbReference type="Pfam" id="PF13523">
    <property type="entry name" value="Acetyltransf_8"/>
    <property type="match status" value="1"/>
</dbReference>
<dbReference type="SUPFAM" id="SSF55729">
    <property type="entry name" value="Acyl-CoA N-acyltransferases (Nat)"/>
    <property type="match status" value="1"/>
</dbReference>
<accession>A0A7W7S9U7</accession>
<name>A0A7W7S9U7_9ACTN</name>
<evidence type="ECO:0000256" key="2">
    <source>
        <dbReference type="ARBA" id="ARBA00005102"/>
    </source>
</evidence>
<evidence type="ECO:0000256" key="3">
    <source>
        <dbReference type="ARBA" id="ARBA00020586"/>
    </source>
</evidence>
<evidence type="ECO:0000313" key="8">
    <source>
        <dbReference type="Proteomes" id="UP000573327"/>
    </source>
</evidence>
<feature type="domain" description="N-acetyltransferase" evidence="6">
    <location>
        <begin position="8"/>
        <end position="171"/>
    </location>
</feature>
<dbReference type="GO" id="GO:0046677">
    <property type="term" value="P:response to antibiotic"/>
    <property type="evidence" value="ECO:0007669"/>
    <property type="project" value="UniProtKB-KW"/>
</dbReference>
<gene>
    <name evidence="7" type="ORF">F4556_002090</name>
</gene>
<dbReference type="InterPro" id="IPR000182">
    <property type="entry name" value="GNAT_dom"/>
</dbReference>
<dbReference type="EMBL" id="JACHJR010000001">
    <property type="protein sequence ID" value="MBB4946555.1"/>
    <property type="molecule type" value="Genomic_DNA"/>
</dbReference>
<keyword evidence="4" id="KW-0046">Antibiotic resistance</keyword>
<dbReference type="PANTHER" id="PTHR31438">
    <property type="entry name" value="LYSINE N-ACYLTRANSFERASE C17G9.06C-RELATED"/>
    <property type="match status" value="1"/>
</dbReference>
<evidence type="ECO:0000259" key="6">
    <source>
        <dbReference type="PROSITE" id="PS51186"/>
    </source>
</evidence>
<comment type="caution">
    <text evidence="7">The sequence shown here is derived from an EMBL/GenBank/DDBJ whole genome shotgun (WGS) entry which is preliminary data.</text>
</comment>
<evidence type="ECO:0000256" key="5">
    <source>
        <dbReference type="ARBA" id="ARBA00031122"/>
    </source>
</evidence>
<dbReference type="GO" id="GO:0016410">
    <property type="term" value="F:N-acyltransferase activity"/>
    <property type="evidence" value="ECO:0007669"/>
    <property type="project" value="TreeGrafter"/>
</dbReference>
<dbReference type="PROSITE" id="PS51186">
    <property type="entry name" value="GNAT"/>
    <property type="match status" value="1"/>
</dbReference>
<dbReference type="RefSeq" id="WP_184913641.1">
    <property type="nucleotide sequence ID" value="NZ_JACHJR010000001.1"/>
</dbReference>
<protein>
    <recommendedName>
        <fullName evidence="3">Lysine N-acyltransferase MbtK</fullName>
    </recommendedName>
    <alternativeName>
        <fullName evidence="5">Mycobactin synthase protein K</fullName>
    </alternativeName>
</protein>
<dbReference type="InterPro" id="IPR016181">
    <property type="entry name" value="Acyl_CoA_acyltransferase"/>
</dbReference>
<evidence type="ECO:0000256" key="1">
    <source>
        <dbReference type="ARBA" id="ARBA00003818"/>
    </source>
</evidence>
<dbReference type="UniPathway" id="UPA00011"/>
<dbReference type="Gene3D" id="3.40.630.30">
    <property type="match status" value="1"/>
</dbReference>
<dbReference type="SMART" id="SM01006">
    <property type="entry name" value="AlcB"/>
    <property type="match status" value="1"/>
</dbReference>
<dbReference type="Proteomes" id="UP000573327">
    <property type="component" value="Unassembled WGS sequence"/>
</dbReference>
<dbReference type="InterPro" id="IPR019432">
    <property type="entry name" value="Acyltransferase_MbtK/IucB-like"/>
</dbReference>